<dbReference type="InterPro" id="IPR038731">
    <property type="entry name" value="RgtA/B/C-like"/>
</dbReference>
<feature type="transmembrane region" description="Helical" evidence="9">
    <location>
        <begin position="484"/>
        <end position="505"/>
    </location>
</feature>
<name>R4YZB7_9ACTN</name>
<keyword evidence="4" id="KW-0808">Transferase</keyword>
<feature type="compositionally biased region" description="Pro residues" evidence="8">
    <location>
        <begin position="1457"/>
        <end position="1466"/>
    </location>
</feature>
<keyword evidence="13" id="KW-1185">Reference proteome</keyword>
<evidence type="ECO:0000256" key="3">
    <source>
        <dbReference type="ARBA" id="ARBA00022676"/>
    </source>
</evidence>
<evidence type="ECO:0000256" key="1">
    <source>
        <dbReference type="ARBA" id="ARBA00004651"/>
    </source>
</evidence>
<feature type="transmembrane region" description="Helical" evidence="9">
    <location>
        <begin position="56"/>
        <end position="77"/>
    </location>
</feature>
<protein>
    <submittedName>
        <fullName evidence="12">Uncharacterized protein</fullName>
    </submittedName>
</protein>
<feature type="transmembrane region" description="Helical" evidence="9">
    <location>
        <begin position="182"/>
        <end position="201"/>
    </location>
</feature>
<comment type="subcellular location">
    <subcellularLocation>
        <location evidence="1">Cell membrane</location>
        <topology evidence="1">Multi-pass membrane protein</topology>
    </subcellularLocation>
</comment>
<feature type="transmembrane region" description="Helical" evidence="9">
    <location>
        <begin position="982"/>
        <end position="999"/>
    </location>
</feature>
<feature type="transmembrane region" description="Helical" evidence="9">
    <location>
        <begin position="1269"/>
        <end position="1289"/>
    </location>
</feature>
<gene>
    <name evidence="12" type="ORF">BN381_310090</name>
</gene>
<dbReference type="GO" id="GO:0016747">
    <property type="term" value="F:acyltransferase activity, transferring groups other than amino-acyl groups"/>
    <property type="evidence" value="ECO:0007669"/>
    <property type="project" value="InterPro"/>
</dbReference>
<evidence type="ECO:0000259" key="10">
    <source>
        <dbReference type="Pfam" id="PF01757"/>
    </source>
</evidence>
<sequence>MPTRDSPVPTGAPSAAGPRGGSAFAMLALGAVTAVALGSMAAAANGHRFSLGAVTARLDVGITVLFVMAGYLLYLPLARAVTADTARPAARRSLRRLALRFLPAYWVVLLIAAFIYRQAQPMTALDLASYLTLTNIYAPDTFLGPIPLAWALATGAAFCVFLPLFAWCVARPSAEESRRVRHQWIGLAAMVLVAVVFRTWVVSLDAPQLTVLSRRAWLFNHLDTFAVGMALALAQVVRERRIEQGESSAWSAQVWRRISFAGAAVAVVAFVMLVALGLSRQALVFPAPQEWARHVLTLAIGAGLVIAVAAGSRGPWFAVPTLPWGLGRWPARLAYGVFLWHGLVITVYGSRHPEAAFNLSFLRMALFVIPIVVLLAALTWGLVQRPSLTYLDRRLPTFAAGMWGIGIAGLLWRLVSVLHITTVRPDGGDPFYYHIQAGLLSAGRGFSEPFRWTMDGTLEPTAIHPPLYSMYLSISSFLGADTYLAHKTLSIVAGVGVVVVIGLIARRLGGDWAGWIAAALAAFYPQFWIVDGILWSEGLFTLFIALTVWAAFAYSDRPSRWGAVWLGLAVSGAVLTRGEALILAPMLVAPLVFFGPYPLRRWRRSRAAKAEGSVASDETPPGEPMGSRPPWKERTLRLGIAALAVALPIVPWLARNMTAFEQPITLSSNSDEVLYYANCVDSYYGDFIGYWSFPCQERERQVVQEPRDESVRVKFWRDKGIDYALSHKSRWPVVVAARIGRVLEVYRPAQGARILSIEGRPLGWTQFGQVMWWSMLPIAAVGAWLLRRRGRWAWPLWSQVVMVVAVSVLVYGHVRFRPPLDLAVIVFAAVALSAALRRGAARVLTTSAAAPILAARPAPADQHLGDRHVDGQPPQDHGAEQPTDLDDAKPRTALGRWWGARPRLRTGVGVAIVVLAVLAPLRELLRRQGVPMEEGFMLAFPQRVLAGDVPNKDFLHLYGPGGLWALAAWYKVFGVNLAAERWFGLLQLTGIIGGVAALARAWGRRMMVIAGVACAVISLTAVGLVALAWNGGLALLVGSVVALRWALADDSDRTAPLVATGVLGGAALLFRPDLVLVVGLVGVVALWLAGDGRKRLWKAGASGMAVGSLILIQLALAGPGAAIKGMLIQPVFDLRAGRALPVPPSWGSIDGFAQRAAMIAPPSWPLPMPGPSQQVFLWFVGLLVATLLAVVTALVVARRSGWSAEAIRADRGALTTLLVAPLALGILPQAMQRADTTHLAWVGCIVIPLTPGLVFQLTRGWVRPRYRGALAVVLGGALVASMVIVAPIYTLRPYAERVVESASSPPPAQWSLARDGKNFWLGGTPITTAAQALAADLDALSEPGQRLFVGPSDLSKTPYSDAYWYYMFDDLTPATRYIEMDPGIADAADSGLADDLAGADWVILSHVWDSWDEANTSGDTGSNEPNEVLNARFCRYRSYGDSFELWARRPATGDCPAPQPPVPVSAPPARDAPVSN</sequence>
<dbReference type="RefSeq" id="WP_012227414.1">
    <property type="nucleotide sequence ID" value="NZ_HG422565.1"/>
</dbReference>
<dbReference type="eggNOG" id="COG1807">
    <property type="taxonomic scope" value="Bacteria"/>
</dbReference>
<evidence type="ECO:0000313" key="13">
    <source>
        <dbReference type="Proteomes" id="UP000018291"/>
    </source>
</evidence>
<feature type="transmembrane region" description="Helical" evidence="9">
    <location>
        <begin position="1006"/>
        <end position="1029"/>
    </location>
</feature>
<proteinExistence type="predicted"/>
<dbReference type="PANTHER" id="PTHR33908">
    <property type="entry name" value="MANNOSYLTRANSFERASE YKCB-RELATED"/>
    <property type="match status" value="1"/>
</dbReference>
<dbReference type="Pfam" id="PF01757">
    <property type="entry name" value="Acyl_transf_3"/>
    <property type="match status" value="1"/>
</dbReference>
<organism evidence="12 13">
    <name type="scientific">Candidatus Neomicrothrix parvicella RN1</name>
    <dbReference type="NCBI Taxonomy" id="1229780"/>
    <lineage>
        <taxon>Bacteria</taxon>
        <taxon>Bacillati</taxon>
        <taxon>Actinomycetota</taxon>
        <taxon>Acidimicrobiia</taxon>
        <taxon>Acidimicrobiales</taxon>
        <taxon>Microthrixaceae</taxon>
        <taxon>Candidatus Neomicrothrix</taxon>
    </lineage>
</organism>
<feature type="domain" description="Acyltransferase 3" evidence="10">
    <location>
        <begin position="60"/>
        <end position="379"/>
    </location>
</feature>
<evidence type="ECO:0000256" key="6">
    <source>
        <dbReference type="ARBA" id="ARBA00022989"/>
    </source>
</evidence>
<dbReference type="HOGENOM" id="CLU_249893_0_0_11"/>
<feature type="transmembrane region" description="Helical" evidence="9">
    <location>
        <begin position="333"/>
        <end position="349"/>
    </location>
</feature>
<dbReference type="eggNOG" id="COG1835">
    <property type="taxonomic scope" value="Bacteria"/>
</dbReference>
<evidence type="ECO:0000256" key="2">
    <source>
        <dbReference type="ARBA" id="ARBA00022475"/>
    </source>
</evidence>
<feature type="transmembrane region" description="Helical" evidence="9">
    <location>
        <begin position="1209"/>
        <end position="1227"/>
    </location>
</feature>
<feature type="transmembrane region" description="Helical" evidence="9">
    <location>
        <begin position="395"/>
        <end position="415"/>
    </location>
</feature>
<feature type="region of interest" description="Disordered" evidence="8">
    <location>
        <begin position="860"/>
        <end position="889"/>
    </location>
</feature>
<feature type="region of interest" description="Disordered" evidence="8">
    <location>
        <begin position="610"/>
        <end position="629"/>
    </location>
</feature>
<keyword evidence="3" id="KW-0328">Glycosyltransferase</keyword>
<keyword evidence="5 9" id="KW-0812">Transmembrane</keyword>
<evidence type="ECO:0000313" key="12">
    <source>
        <dbReference type="EMBL" id="CCM63994.1"/>
    </source>
</evidence>
<evidence type="ECO:0000256" key="4">
    <source>
        <dbReference type="ARBA" id="ARBA00022679"/>
    </source>
</evidence>
<evidence type="ECO:0000256" key="5">
    <source>
        <dbReference type="ARBA" id="ARBA00022692"/>
    </source>
</evidence>
<feature type="transmembrane region" description="Helical" evidence="9">
    <location>
        <begin position="216"/>
        <end position="237"/>
    </location>
</feature>
<feature type="transmembrane region" description="Helical" evidence="9">
    <location>
        <begin position="148"/>
        <end position="170"/>
    </location>
</feature>
<dbReference type="GO" id="GO:0005886">
    <property type="term" value="C:plasma membrane"/>
    <property type="evidence" value="ECO:0007669"/>
    <property type="project" value="UniProtKB-SubCell"/>
</dbReference>
<evidence type="ECO:0000256" key="9">
    <source>
        <dbReference type="SAM" id="Phobius"/>
    </source>
</evidence>
<feature type="transmembrane region" description="Helical" evidence="9">
    <location>
        <begin position="1069"/>
        <end position="1089"/>
    </location>
</feature>
<feature type="transmembrane region" description="Helical" evidence="9">
    <location>
        <begin position="1175"/>
        <end position="1197"/>
    </location>
</feature>
<feature type="compositionally biased region" description="Low complexity" evidence="8">
    <location>
        <begin position="1467"/>
        <end position="1476"/>
    </location>
</feature>
<feature type="domain" description="Glycosyltransferase RgtA/B/C/D-like" evidence="11">
    <location>
        <begin position="464"/>
        <end position="610"/>
    </location>
</feature>
<feature type="transmembrane region" description="Helical" evidence="9">
    <location>
        <begin position="291"/>
        <end position="312"/>
    </location>
</feature>
<feature type="transmembrane region" description="Helical" evidence="9">
    <location>
        <begin position="1101"/>
        <end position="1123"/>
    </location>
</feature>
<dbReference type="GO" id="GO:0016763">
    <property type="term" value="F:pentosyltransferase activity"/>
    <property type="evidence" value="ECO:0007669"/>
    <property type="project" value="TreeGrafter"/>
</dbReference>
<feature type="transmembrane region" description="Helical" evidence="9">
    <location>
        <begin position="512"/>
        <end position="529"/>
    </location>
</feature>
<feature type="transmembrane region" description="Helical" evidence="9">
    <location>
        <begin position="820"/>
        <end position="836"/>
    </location>
</feature>
<evidence type="ECO:0000256" key="7">
    <source>
        <dbReference type="ARBA" id="ARBA00023136"/>
    </source>
</evidence>
<feature type="transmembrane region" description="Helical" evidence="9">
    <location>
        <begin position="21"/>
        <end position="44"/>
    </location>
</feature>
<dbReference type="Pfam" id="PF13231">
    <property type="entry name" value="PMT_2"/>
    <property type="match status" value="1"/>
</dbReference>
<dbReference type="PANTHER" id="PTHR33908:SF11">
    <property type="entry name" value="MEMBRANE PROTEIN"/>
    <property type="match status" value="1"/>
</dbReference>
<dbReference type="InterPro" id="IPR050297">
    <property type="entry name" value="LipidA_mod_glycosyltrf_83"/>
</dbReference>
<keyword evidence="7 9" id="KW-0472">Membrane</keyword>
<dbReference type="EMBL" id="CANL01000025">
    <property type="protein sequence ID" value="CCM63994.1"/>
    <property type="molecule type" value="Genomic_DNA"/>
</dbReference>
<dbReference type="GO" id="GO:0009103">
    <property type="term" value="P:lipopolysaccharide biosynthetic process"/>
    <property type="evidence" value="ECO:0007669"/>
    <property type="project" value="UniProtKB-ARBA"/>
</dbReference>
<feature type="transmembrane region" description="Helical" evidence="9">
    <location>
        <begin position="770"/>
        <end position="786"/>
    </location>
</feature>
<reference evidence="12 13" key="1">
    <citation type="journal article" date="2013" name="ISME J.">
        <title>Metabolic model for the filamentous 'Candidatus Microthrix parvicella' based on genomic and metagenomic analyses.</title>
        <authorList>
            <person name="Jon McIlroy S."/>
            <person name="Kristiansen R."/>
            <person name="Albertsen M."/>
            <person name="Michael Karst S."/>
            <person name="Rossetti S."/>
            <person name="Lund Nielsen J."/>
            <person name="Tandoi V."/>
            <person name="James Seviour R."/>
            <person name="Nielsen P.H."/>
        </authorList>
    </citation>
    <scope>NUCLEOTIDE SEQUENCE [LARGE SCALE GENOMIC DNA]</scope>
    <source>
        <strain evidence="12 13">RN1</strain>
    </source>
</reference>
<feature type="transmembrane region" description="Helical" evidence="9">
    <location>
        <begin position="582"/>
        <end position="599"/>
    </location>
</feature>
<feature type="transmembrane region" description="Helical" evidence="9">
    <location>
        <begin position="258"/>
        <end position="279"/>
    </location>
</feature>
<feature type="region of interest" description="Disordered" evidence="8">
    <location>
        <begin position="1450"/>
        <end position="1476"/>
    </location>
</feature>
<keyword evidence="6 9" id="KW-1133">Transmembrane helix</keyword>
<evidence type="ECO:0000256" key="8">
    <source>
        <dbReference type="SAM" id="MobiDB-lite"/>
    </source>
</evidence>
<accession>R4YZB7</accession>
<dbReference type="STRING" id="1229780.BN381_310090"/>
<feature type="transmembrane region" description="Helical" evidence="9">
    <location>
        <begin position="635"/>
        <end position="654"/>
    </location>
</feature>
<feature type="transmembrane region" description="Helical" evidence="9">
    <location>
        <begin position="561"/>
        <end position="576"/>
    </location>
</feature>
<dbReference type="GO" id="GO:0010041">
    <property type="term" value="P:response to iron(III) ion"/>
    <property type="evidence" value="ECO:0007669"/>
    <property type="project" value="TreeGrafter"/>
</dbReference>
<evidence type="ECO:0000259" key="11">
    <source>
        <dbReference type="Pfam" id="PF13231"/>
    </source>
</evidence>
<feature type="transmembrane region" description="Helical" evidence="9">
    <location>
        <begin position="793"/>
        <end position="814"/>
    </location>
</feature>
<dbReference type="OrthoDB" id="3206050at2"/>
<dbReference type="Proteomes" id="UP000018291">
    <property type="component" value="Unassembled WGS sequence"/>
</dbReference>
<feature type="transmembrane region" description="Helical" evidence="9">
    <location>
        <begin position="361"/>
        <end position="383"/>
    </location>
</feature>
<feature type="transmembrane region" description="Helical" evidence="9">
    <location>
        <begin position="97"/>
        <end position="116"/>
    </location>
</feature>
<keyword evidence="2" id="KW-1003">Cell membrane</keyword>
<dbReference type="InterPro" id="IPR002656">
    <property type="entry name" value="Acyl_transf_3_dom"/>
</dbReference>
<comment type="caution">
    <text evidence="12">The sequence shown here is derived from an EMBL/GenBank/DDBJ whole genome shotgun (WGS) entry which is preliminary data.</text>
</comment>
<feature type="transmembrane region" description="Helical" evidence="9">
    <location>
        <begin position="1239"/>
        <end position="1257"/>
    </location>
</feature>
<feature type="transmembrane region" description="Helical" evidence="9">
    <location>
        <begin position="535"/>
        <end position="554"/>
    </location>
</feature>